<dbReference type="RefSeq" id="XP_005848381.1">
    <property type="nucleotide sequence ID" value="XM_005848319.1"/>
</dbReference>
<dbReference type="GO" id="GO:0005634">
    <property type="term" value="C:nucleus"/>
    <property type="evidence" value="ECO:0007669"/>
    <property type="project" value="UniProtKB-SubCell"/>
</dbReference>
<reference evidence="5 6" key="1">
    <citation type="journal article" date="2010" name="Plant Cell">
        <title>The Chlorella variabilis NC64A genome reveals adaptation to photosymbiosis, coevolution with viruses, and cryptic sex.</title>
        <authorList>
            <person name="Blanc G."/>
            <person name="Duncan G."/>
            <person name="Agarkova I."/>
            <person name="Borodovsky M."/>
            <person name="Gurnon J."/>
            <person name="Kuo A."/>
            <person name="Lindquist E."/>
            <person name="Lucas S."/>
            <person name="Pangilinan J."/>
            <person name="Polle J."/>
            <person name="Salamov A."/>
            <person name="Terry A."/>
            <person name="Yamada T."/>
            <person name="Dunigan D.D."/>
            <person name="Grigoriev I.V."/>
            <person name="Claverie J.M."/>
            <person name="Van Etten J.L."/>
        </authorList>
    </citation>
    <scope>NUCLEOTIDE SEQUENCE [LARGE SCALE GENOMIC DNA]</scope>
    <source>
        <strain evidence="5 6">NC64A</strain>
    </source>
</reference>
<comment type="similarity">
    <text evidence="3">Belongs to the eukaryotic RPB4 RNA polymerase subunit family.</text>
</comment>
<proteinExistence type="inferred from homology"/>
<dbReference type="Proteomes" id="UP000008141">
    <property type="component" value="Unassembled WGS sequence"/>
</dbReference>
<evidence type="ECO:0000313" key="5">
    <source>
        <dbReference type="EMBL" id="EFN56279.1"/>
    </source>
</evidence>
<dbReference type="AlphaFoldDB" id="E1ZCQ2"/>
<dbReference type="PANTHER" id="PTHR21297">
    <property type="entry name" value="DNA-DIRECTED RNA POLYMERASE II"/>
    <property type="match status" value="1"/>
</dbReference>
<dbReference type="OMA" id="CPENVEE"/>
<dbReference type="InterPro" id="IPR006590">
    <property type="entry name" value="RNA_pol_Rpb4/RPC9_core"/>
</dbReference>
<dbReference type="FunCoup" id="E1ZCQ2">
    <property type="interactions" value="1809"/>
</dbReference>
<accession>E1ZCQ2</accession>
<evidence type="ECO:0000313" key="6">
    <source>
        <dbReference type="Proteomes" id="UP000008141"/>
    </source>
</evidence>
<evidence type="ECO:0000256" key="2">
    <source>
        <dbReference type="ARBA" id="ARBA00023242"/>
    </source>
</evidence>
<dbReference type="InParanoid" id="E1ZCQ2"/>
<organism evidence="6">
    <name type="scientific">Chlorella variabilis</name>
    <name type="common">Green alga</name>
    <dbReference type="NCBI Taxonomy" id="554065"/>
    <lineage>
        <taxon>Eukaryota</taxon>
        <taxon>Viridiplantae</taxon>
        <taxon>Chlorophyta</taxon>
        <taxon>core chlorophytes</taxon>
        <taxon>Trebouxiophyceae</taxon>
        <taxon>Chlorellales</taxon>
        <taxon>Chlorellaceae</taxon>
        <taxon>Chlorella clade</taxon>
        <taxon>Chlorella</taxon>
    </lineage>
</organism>
<dbReference type="OrthoDB" id="2186918at2759"/>
<evidence type="ECO:0000256" key="3">
    <source>
        <dbReference type="ARBA" id="ARBA00025724"/>
    </source>
</evidence>
<dbReference type="GO" id="GO:0000166">
    <property type="term" value="F:nucleotide binding"/>
    <property type="evidence" value="ECO:0007669"/>
    <property type="project" value="InterPro"/>
</dbReference>
<dbReference type="InterPro" id="IPR038324">
    <property type="entry name" value="Rpb4/RPC9_sf"/>
</dbReference>
<feature type="domain" description="RNA polymerase Rpb4/RPC9 core" evidence="4">
    <location>
        <begin position="7"/>
        <end position="130"/>
    </location>
</feature>
<dbReference type="STRING" id="554065.E1ZCQ2"/>
<dbReference type="SMART" id="SM00657">
    <property type="entry name" value="RPOL4c"/>
    <property type="match status" value="1"/>
</dbReference>
<evidence type="ECO:0000256" key="1">
    <source>
        <dbReference type="ARBA" id="ARBA00004123"/>
    </source>
</evidence>
<keyword evidence="2" id="KW-0539">Nucleus</keyword>
<name>E1ZCQ2_CHLVA</name>
<dbReference type="KEGG" id="cvr:CHLNCDRAFT_145153"/>
<comment type="subcellular location">
    <subcellularLocation>
        <location evidence="1">Nucleus</location>
    </subcellularLocation>
</comment>
<protein>
    <recommendedName>
        <fullName evidence="4">RNA polymerase Rpb4/RPC9 core domain-containing protein</fullName>
    </recommendedName>
</protein>
<dbReference type="GO" id="GO:0030880">
    <property type="term" value="C:RNA polymerase complex"/>
    <property type="evidence" value="ECO:0007669"/>
    <property type="project" value="InterPro"/>
</dbReference>
<keyword evidence="6" id="KW-1185">Reference proteome</keyword>
<dbReference type="GO" id="GO:0006352">
    <property type="term" value="P:DNA-templated transcription initiation"/>
    <property type="evidence" value="ECO:0007669"/>
    <property type="project" value="InterPro"/>
</dbReference>
<dbReference type="Gene3D" id="1.20.1250.40">
    <property type="match status" value="1"/>
</dbReference>
<dbReference type="GeneID" id="17355540"/>
<evidence type="ECO:0000259" key="4">
    <source>
        <dbReference type="SMART" id="SM00657"/>
    </source>
</evidence>
<gene>
    <name evidence="5" type="ORF">CHLNCDRAFT_145153</name>
</gene>
<dbReference type="InterPro" id="IPR010997">
    <property type="entry name" value="HRDC-like_sf"/>
</dbReference>
<dbReference type="InterPro" id="IPR045222">
    <property type="entry name" value="Rpb4-like"/>
</dbReference>
<sequence length="130" mass="14696">MPAKVDDEVLGDKDIKVLTISEVACLIDEYVKGTQQRDADYQPNPMLVKAAEYASRFATNKNRDTLQKIREVIAHNQLSELELGLVANLSIETADEARKLVPTLDDRDRFPDDATLDALLKELATYREFE</sequence>
<dbReference type="Pfam" id="PF03874">
    <property type="entry name" value="RNA_pol_Rpb4"/>
    <property type="match status" value="1"/>
</dbReference>
<dbReference type="eggNOG" id="KOG2351">
    <property type="taxonomic scope" value="Eukaryota"/>
</dbReference>
<dbReference type="SUPFAM" id="SSF47819">
    <property type="entry name" value="HRDC-like"/>
    <property type="match status" value="1"/>
</dbReference>
<dbReference type="EMBL" id="GL433842">
    <property type="protein sequence ID" value="EFN56279.1"/>
    <property type="molecule type" value="Genomic_DNA"/>
</dbReference>
<dbReference type="InterPro" id="IPR005574">
    <property type="entry name" value="Rpb4/RPC9"/>
</dbReference>